<keyword evidence="8" id="KW-0520">NAD</keyword>
<dbReference type="InterPro" id="IPR022796">
    <property type="entry name" value="Chloroa_b-bind"/>
</dbReference>
<comment type="pathway">
    <text evidence="2">Carotenoid biosynthesis; beta-carotene biosynthesis.</text>
</comment>
<evidence type="ECO:0000256" key="8">
    <source>
        <dbReference type="ARBA" id="ARBA00023027"/>
    </source>
</evidence>
<protein>
    <recommendedName>
        <fullName evidence="4">lycopene beta-cyclase</fullName>
        <ecNumber evidence="4">5.5.1.19</ecNumber>
    </recommendedName>
</protein>
<keyword evidence="12" id="KW-1185">Reference proteome</keyword>
<evidence type="ECO:0000256" key="10">
    <source>
        <dbReference type="SAM" id="MobiDB-lite"/>
    </source>
</evidence>
<evidence type="ECO:0000256" key="9">
    <source>
        <dbReference type="ARBA" id="ARBA00037906"/>
    </source>
</evidence>
<dbReference type="Pfam" id="PF00504">
    <property type="entry name" value="Chloroa_b-bind"/>
    <property type="match status" value="1"/>
</dbReference>
<evidence type="ECO:0000313" key="12">
    <source>
        <dbReference type="Proteomes" id="UP000660262"/>
    </source>
</evidence>
<comment type="subcellular location">
    <subcellularLocation>
        <location evidence="1">Plastid</location>
        <location evidence="1">Chloroplast</location>
    </subcellularLocation>
</comment>
<feature type="compositionally biased region" description="Low complexity" evidence="10">
    <location>
        <begin position="30"/>
        <end position="59"/>
    </location>
</feature>
<keyword evidence="7" id="KW-0125">Carotenoid biosynthesis</keyword>
<dbReference type="GO" id="GO:0016117">
    <property type="term" value="P:carotenoid biosynthetic process"/>
    <property type="evidence" value="ECO:0007669"/>
    <property type="project" value="UniProtKB-KW"/>
</dbReference>
<keyword evidence="6" id="KW-0934">Plastid</keyword>
<evidence type="ECO:0000256" key="7">
    <source>
        <dbReference type="ARBA" id="ARBA00022746"/>
    </source>
</evidence>
<dbReference type="EMBL" id="BNJQ01000001">
    <property type="protein sequence ID" value="GHP01256.1"/>
    <property type="molecule type" value="Genomic_DNA"/>
</dbReference>
<comment type="pathway">
    <text evidence="9">Carotenoid biosynthesis; beta-zeacarotene biosynthesis.</text>
</comment>
<dbReference type="Gene3D" id="1.10.3460.10">
    <property type="entry name" value="Chlorophyll a/b binding protein domain"/>
    <property type="match status" value="1"/>
</dbReference>
<feature type="region of interest" description="Disordered" evidence="10">
    <location>
        <begin position="1"/>
        <end position="86"/>
    </location>
</feature>
<dbReference type="SUPFAM" id="SSF103511">
    <property type="entry name" value="Chlorophyll a-b binding protein"/>
    <property type="match status" value="1"/>
</dbReference>
<dbReference type="OrthoDB" id="1716816at2759"/>
<organism evidence="11 12">
    <name type="scientific">Pycnococcus provasolii</name>
    <dbReference type="NCBI Taxonomy" id="41880"/>
    <lineage>
        <taxon>Eukaryota</taxon>
        <taxon>Viridiplantae</taxon>
        <taxon>Chlorophyta</taxon>
        <taxon>Pseudoscourfieldiophyceae</taxon>
        <taxon>Pseudoscourfieldiales</taxon>
        <taxon>Pycnococcaceae</taxon>
        <taxon>Pycnococcus</taxon>
    </lineage>
</organism>
<evidence type="ECO:0000256" key="3">
    <source>
        <dbReference type="ARBA" id="ARBA00006599"/>
    </source>
</evidence>
<evidence type="ECO:0000313" key="11">
    <source>
        <dbReference type="EMBL" id="GHP01256.1"/>
    </source>
</evidence>
<dbReference type="PANTHER" id="PTHR39757:SF5">
    <property type="entry name" value="OS02G0190600 PROTEIN"/>
    <property type="match status" value="1"/>
</dbReference>
<dbReference type="NCBIfam" id="TIGR01790">
    <property type="entry name" value="carotene-cycl"/>
    <property type="match status" value="2"/>
</dbReference>
<comment type="caution">
    <text evidence="11">The sequence shown here is derived from an EMBL/GenBank/DDBJ whole genome shotgun (WGS) entry which is preliminary data.</text>
</comment>
<accession>A0A830H298</accession>
<evidence type="ECO:0000256" key="2">
    <source>
        <dbReference type="ARBA" id="ARBA00005089"/>
    </source>
</evidence>
<keyword evidence="5" id="KW-0150">Chloroplast</keyword>
<dbReference type="EC" id="5.5.1.19" evidence="4"/>
<feature type="compositionally biased region" description="Basic residues" evidence="10">
    <location>
        <begin position="1"/>
        <end position="29"/>
    </location>
</feature>
<sequence>MLAHARSAHAHAHNAQRQGRAKLAPRRRAAQPARATAQPPSASSAAAPSSEITSTSTTATPPPRQQKQSRYATSPLPGPSSGTSASDPVDLVIVGCGPAGLAAAAAAGKRGLRVVLVDPEPDKPWPNNYGVWLDEFDELGLSHTMRKVWKSARVVFEAPDCTDGEGRPDAVLRRPYGQVDRIKLKAELIAQCKEYGVACVAAKADAVDHDSYSPNVSALKISGTAAENLPYDAIYARSVLDATGHSRRLVEFDQEFTPGYQAAYGILAKVKSHPFPLDEMLFMDWSDTHLDNSPQWKEINRRIPTFLYVMPFDEQTIFLEETSLVARPALDFDDLKEKLDIRLAHLGVEVLDVEEVEYCLIPMGGVMPTLPQRTLGLGGTAGMVHPSTGFMVSKTIKSAATLADSLAVSLKRDSPAAQDEMSTSVWNSIWTPADIRQRSFMCFGMETLMQLDVRGIREFFSTFFELQDKYWAGFLSWRLPPFALIQLGLSLFKGFTNTMRLEFVSSALPFMPSFIVNFANGGNTFKSEPWMGAGADHVLEGKSSSKRREALNRNGYVDGVGPIPSCVPVSTTTAAAATTTSDAIDIEAGPSFSGMREDWDWVRFQQSKALPTQAPLADQLPEPKSTSSDVIVVGCGPAGLALAAAMGRQGLSVTVVGPDAPFTNNYGVWYDEFEELGLAHTLEHVYDRARIWIDDNDDTAGRVLDRTYAQVDRKALREELIAQCLSSGNVSYVNALVDTIKPETSDESGMETGRSVVIMDDVPAGGNDDDEATSSTPAKPEPCVANVICMATGHNRELLKYEEGPPPGWQTAYGIEIRLNDHPFPKTDVVFMDFRQSDPEPSDGDMGALPTAWRVPSFLYTLPKLSDPDVVFVEETCLVARVQVPFDELRRRLLRRLTRMGIDVNSVEVLEEEASWIPLGGTLPKVPQRYLAYGAAAGFVHPASGYSITHSLSRADSVAAAVARGLRDTGAGDMRERSQLAVTEGWEELWGYEKRRQMGFYQFGMELIMSLRLPQLRNFFDTFFRLDRESWVGFLSHRLSGVGLLMFAFQTFLIADLDLRVRLVSHLASQSGAGQRLFEAYAKPLTDMLSGTEAADESHSSRPAMISPPSQVSASIDEDDDGIIVRKEPPQPSASSVFSNEQNAQALDGLPPGFQAADWWRVGVRDAPAAYGSPEAGGYWWSDGSVMRSPINGQQLPNSAAAEPTDMPGSYGFDPLGVGNDTDLQTLRQSELLHGRWAMLAVLGVILPETGSLLSGADTTQFHWWAPYGYDMADKQLLYMGAPLPLGLPLVALLHFPLMGAAELLRAGKLKVPAGLRELDPVYPGGIFDPLGLAPAAGDDLPRLKEIEVNTARVAMIAFYTFVWEAILFHKGPIEIFVR</sequence>
<dbReference type="InterPro" id="IPR036188">
    <property type="entry name" value="FAD/NAD-bd_sf"/>
</dbReference>
<dbReference type="InterPro" id="IPR010108">
    <property type="entry name" value="Lycopene_cyclase_b/e"/>
</dbReference>
<dbReference type="Proteomes" id="UP000660262">
    <property type="component" value="Unassembled WGS sequence"/>
</dbReference>
<evidence type="ECO:0000256" key="1">
    <source>
        <dbReference type="ARBA" id="ARBA00004229"/>
    </source>
</evidence>
<dbReference type="PANTHER" id="PTHR39757">
    <property type="match status" value="1"/>
</dbReference>
<comment type="similarity">
    <text evidence="3">Belongs to the lycopene cyclase family.</text>
</comment>
<name>A0A830H298_9CHLO</name>
<evidence type="ECO:0000256" key="6">
    <source>
        <dbReference type="ARBA" id="ARBA00022640"/>
    </source>
</evidence>
<evidence type="ECO:0000256" key="4">
    <source>
        <dbReference type="ARBA" id="ARBA00012242"/>
    </source>
</evidence>
<dbReference type="GO" id="GO:0009507">
    <property type="term" value="C:chloroplast"/>
    <property type="evidence" value="ECO:0007669"/>
    <property type="project" value="UniProtKB-SubCell"/>
</dbReference>
<evidence type="ECO:0000256" key="5">
    <source>
        <dbReference type="ARBA" id="ARBA00022528"/>
    </source>
</evidence>
<proteinExistence type="inferred from homology"/>
<dbReference type="GO" id="GO:0016705">
    <property type="term" value="F:oxidoreductase activity, acting on paired donors, with incorporation or reduction of molecular oxygen"/>
    <property type="evidence" value="ECO:0007669"/>
    <property type="project" value="InterPro"/>
</dbReference>
<gene>
    <name evidence="11" type="ORF">PPROV_000001200</name>
</gene>
<dbReference type="SUPFAM" id="SSF51905">
    <property type="entry name" value="FAD/NAD(P)-binding domain"/>
    <property type="match status" value="2"/>
</dbReference>
<dbReference type="GO" id="GO:0016860">
    <property type="term" value="F:intramolecular oxidoreductase activity"/>
    <property type="evidence" value="ECO:0007669"/>
    <property type="project" value="UniProtKB-ARBA"/>
</dbReference>
<dbReference type="Gene3D" id="3.50.50.60">
    <property type="entry name" value="FAD/NAD(P)-binding domain"/>
    <property type="match status" value="2"/>
</dbReference>
<feature type="region of interest" description="Disordered" evidence="10">
    <location>
        <begin position="1092"/>
        <end position="1113"/>
    </location>
</feature>
<feature type="compositionally biased region" description="Low complexity" evidence="10">
    <location>
        <begin position="72"/>
        <end position="86"/>
    </location>
</feature>
<reference evidence="11" key="1">
    <citation type="submission" date="2020-10" db="EMBL/GenBank/DDBJ databases">
        <title>Unveiling of a novel bifunctional photoreceptor, Dualchrome1, isolated from a cosmopolitan green alga.</title>
        <authorList>
            <person name="Suzuki S."/>
            <person name="Kawachi M."/>
        </authorList>
    </citation>
    <scope>NUCLEOTIDE SEQUENCE</scope>
    <source>
        <strain evidence="11">NIES 2893</strain>
    </source>
</reference>
<dbReference type="Pfam" id="PF05834">
    <property type="entry name" value="Lycopene_cycl"/>
    <property type="match status" value="2"/>
</dbReference>